<feature type="transmembrane region" description="Helical" evidence="17">
    <location>
        <begin position="244"/>
        <end position="266"/>
    </location>
</feature>
<keyword evidence="12 17" id="KW-0520">NAD</keyword>
<evidence type="ECO:0000259" key="18">
    <source>
        <dbReference type="Pfam" id="PF00361"/>
    </source>
</evidence>
<evidence type="ECO:0000256" key="12">
    <source>
        <dbReference type="ARBA" id="ARBA00023027"/>
    </source>
</evidence>
<geneLocation type="mitochondrion" evidence="20"/>
<keyword evidence="8 17" id="KW-0812">Transmembrane</keyword>
<comment type="similarity">
    <text evidence="3 17">Belongs to the complex I subunit 4 family.</text>
</comment>
<dbReference type="AlphaFoldDB" id="A0A891GWK3"/>
<evidence type="ECO:0000256" key="13">
    <source>
        <dbReference type="ARBA" id="ARBA00023075"/>
    </source>
</evidence>
<feature type="transmembrane region" description="Helical" evidence="17">
    <location>
        <begin position="84"/>
        <end position="101"/>
    </location>
</feature>
<feature type="transmembrane region" description="Helical" evidence="17">
    <location>
        <begin position="53"/>
        <end position="72"/>
    </location>
</feature>
<dbReference type="Pfam" id="PF00361">
    <property type="entry name" value="Proton_antipo_M"/>
    <property type="match status" value="1"/>
</dbReference>
<comment type="function">
    <text evidence="17">Core subunit of the mitochondrial membrane respiratory chain NADH dehydrogenase (Complex I) which catalyzes electron transfer from NADH through the respiratory chain, using ubiquinone as an electron acceptor. Essential for the catalytic activity and assembly of complex I.</text>
</comment>
<dbReference type="GO" id="GO:0042773">
    <property type="term" value="P:ATP synthesis coupled electron transport"/>
    <property type="evidence" value="ECO:0007669"/>
    <property type="project" value="InterPro"/>
</dbReference>
<protein>
    <recommendedName>
        <fullName evidence="5 17">NADH-ubiquinone oxidoreductase chain 4</fullName>
        <ecNumber evidence="4 17">7.1.1.2</ecNumber>
    </recommendedName>
</protein>
<dbReference type="Pfam" id="PF01059">
    <property type="entry name" value="Oxidored_q5_N"/>
    <property type="match status" value="1"/>
</dbReference>
<comment type="catalytic activity">
    <reaction evidence="16 17">
        <text>a ubiquinone + NADH + 5 H(+)(in) = a ubiquinol + NAD(+) + 4 H(+)(out)</text>
        <dbReference type="Rhea" id="RHEA:29091"/>
        <dbReference type="Rhea" id="RHEA-COMP:9565"/>
        <dbReference type="Rhea" id="RHEA-COMP:9566"/>
        <dbReference type="ChEBI" id="CHEBI:15378"/>
        <dbReference type="ChEBI" id="CHEBI:16389"/>
        <dbReference type="ChEBI" id="CHEBI:17976"/>
        <dbReference type="ChEBI" id="CHEBI:57540"/>
        <dbReference type="ChEBI" id="CHEBI:57945"/>
        <dbReference type="EC" id="7.1.1.2"/>
    </reaction>
</comment>
<feature type="domain" description="NADH:quinone oxidoreductase/Mrp antiporter transmembrane" evidence="18">
    <location>
        <begin position="104"/>
        <end position="389"/>
    </location>
</feature>
<keyword evidence="7 17" id="KW-0679">Respiratory chain</keyword>
<feature type="transmembrane region" description="Helical" evidence="17">
    <location>
        <begin position="273"/>
        <end position="295"/>
    </location>
</feature>
<evidence type="ECO:0000256" key="6">
    <source>
        <dbReference type="ARBA" id="ARBA00022448"/>
    </source>
</evidence>
<feature type="transmembrane region" description="Helical" evidence="17">
    <location>
        <begin position="343"/>
        <end position="361"/>
    </location>
</feature>
<proteinExistence type="inferred from homology"/>
<feature type="transmembrane region" description="Helical" evidence="17">
    <location>
        <begin position="216"/>
        <end position="238"/>
    </location>
</feature>
<evidence type="ECO:0000313" key="20">
    <source>
        <dbReference type="EMBL" id="QRK27379.1"/>
    </source>
</evidence>
<dbReference type="GO" id="GO:0003954">
    <property type="term" value="F:NADH dehydrogenase activity"/>
    <property type="evidence" value="ECO:0007669"/>
    <property type="project" value="TreeGrafter"/>
</dbReference>
<dbReference type="EMBL" id="MW125543">
    <property type="protein sequence ID" value="QRK27379.1"/>
    <property type="molecule type" value="Genomic_DNA"/>
</dbReference>
<evidence type="ECO:0000259" key="19">
    <source>
        <dbReference type="Pfam" id="PF01059"/>
    </source>
</evidence>
<feature type="transmembrane region" description="Helical" evidence="17">
    <location>
        <begin position="141"/>
        <end position="161"/>
    </location>
</feature>
<dbReference type="GO" id="GO:0031966">
    <property type="term" value="C:mitochondrial membrane"/>
    <property type="evidence" value="ECO:0007669"/>
    <property type="project" value="UniProtKB-SubCell"/>
</dbReference>
<evidence type="ECO:0000256" key="14">
    <source>
        <dbReference type="ARBA" id="ARBA00023128"/>
    </source>
</evidence>
<evidence type="ECO:0000256" key="11">
    <source>
        <dbReference type="ARBA" id="ARBA00022989"/>
    </source>
</evidence>
<sequence>MLKFLLPMVLLMKFKEDWKIIQFGLGLLSFLVGLNCFHNMYMYNLGFNLGLDFLSYVMIYLSVWIMFLIIIASERVKMNMNFPSMFIIVNILLLLSLFITFSSLNYLLFYISFEMSLIPTLILILGWGYQPERIQAGIYMLFYTLALSLPLLGSLLFIYFKDGSLIMMLSKPIYIESYVSVIWYFCSVMAFLVKLPMYMFHLWLPKAHVEAPVAGSMILAGVLLKLGGYGLIRILIMFQKVGLSFSWLWVSISLVGGVVVSLLCLRQVDMKSLIAYSSVVHMSLVLCGLMIFSWWGLMGAVVVMVGHGLCSSGLFCLANMVYERVGSRSLLISKGLLNFMPSMGLWWFLLSVGNMAAPPSLNLFGEISLIISLMSWNMLSMIGLMLISFFSASYTLYMYSLSQHGIFFNALYSCSSGKVREYLVLFLHWFPLNVLILNLNIVSGI</sequence>
<evidence type="ECO:0000256" key="9">
    <source>
        <dbReference type="ARBA" id="ARBA00022967"/>
    </source>
</evidence>
<keyword evidence="9" id="KW-1278">Translocase</keyword>
<organism evidence="20">
    <name type="scientific">Gecarcoidea lalandii</name>
    <dbReference type="NCBI Taxonomy" id="364883"/>
    <lineage>
        <taxon>Eukaryota</taxon>
        <taxon>Metazoa</taxon>
        <taxon>Ecdysozoa</taxon>
        <taxon>Arthropoda</taxon>
        <taxon>Crustacea</taxon>
        <taxon>Multicrustacea</taxon>
        <taxon>Malacostraca</taxon>
        <taxon>Eumalacostraca</taxon>
        <taxon>Eucarida</taxon>
        <taxon>Decapoda</taxon>
        <taxon>Pleocyemata</taxon>
        <taxon>Brachyura</taxon>
        <taxon>Eubrachyura</taxon>
        <taxon>Grapsoidea</taxon>
        <taxon>Gecarcinidae</taxon>
        <taxon>Gecarcoidea</taxon>
    </lineage>
</organism>
<keyword evidence="11 17" id="KW-1133">Transmembrane helix</keyword>
<dbReference type="PANTHER" id="PTHR43507">
    <property type="entry name" value="NADH-UBIQUINONE OXIDOREDUCTASE CHAIN 4"/>
    <property type="match status" value="1"/>
</dbReference>
<comment type="function">
    <text evidence="1">Core subunit of the mitochondrial membrane respiratory chain NADH dehydrogenase (Complex I) that is believed to belong to the minimal assembly required for catalysis. Complex I functions in the transfer of electrons from NADH to the respiratory chain. The immediate electron acceptor for the enzyme is believed to be ubiquinone.</text>
</comment>
<evidence type="ECO:0000256" key="8">
    <source>
        <dbReference type="ARBA" id="ARBA00022692"/>
    </source>
</evidence>
<dbReference type="GO" id="GO:0015990">
    <property type="term" value="P:electron transport coupled proton transport"/>
    <property type="evidence" value="ECO:0007669"/>
    <property type="project" value="TreeGrafter"/>
</dbReference>
<keyword evidence="13 17" id="KW-0830">Ubiquinone</keyword>
<comment type="subcellular location">
    <subcellularLocation>
        <location evidence="2 17">Mitochondrion membrane</location>
        <topology evidence="2 17">Multi-pass membrane protein</topology>
    </subcellularLocation>
</comment>
<dbReference type="PANTHER" id="PTHR43507:SF20">
    <property type="entry name" value="NADH-UBIQUINONE OXIDOREDUCTASE CHAIN 4"/>
    <property type="match status" value="1"/>
</dbReference>
<keyword evidence="15 17" id="KW-0472">Membrane</keyword>
<keyword evidence="6 17" id="KW-0813">Transport</keyword>
<evidence type="ECO:0000256" key="10">
    <source>
        <dbReference type="ARBA" id="ARBA00022982"/>
    </source>
</evidence>
<evidence type="ECO:0000256" key="1">
    <source>
        <dbReference type="ARBA" id="ARBA00003257"/>
    </source>
</evidence>
<dbReference type="GO" id="GO:0048039">
    <property type="term" value="F:ubiquinone binding"/>
    <property type="evidence" value="ECO:0007669"/>
    <property type="project" value="TreeGrafter"/>
</dbReference>
<accession>A0A891GWK3</accession>
<evidence type="ECO:0000256" key="3">
    <source>
        <dbReference type="ARBA" id="ARBA00009025"/>
    </source>
</evidence>
<evidence type="ECO:0000256" key="4">
    <source>
        <dbReference type="ARBA" id="ARBA00012944"/>
    </source>
</evidence>
<evidence type="ECO:0000256" key="17">
    <source>
        <dbReference type="RuleBase" id="RU003297"/>
    </source>
</evidence>
<evidence type="ECO:0000256" key="15">
    <source>
        <dbReference type="ARBA" id="ARBA00023136"/>
    </source>
</evidence>
<evidence type="ECO:0000256" key="7">
    <source>
        <dbReference type="ARBA" id="ARBA00022660"/>
    </source>
</evidence>
<gene>
    <name evidence="20" type="primary">nad4</name>
</gene>
<feature type="domain" description="NADH:ubiquinone oxidoreductase chain 4 N-terminal" evidence="19">
    <location>
        <begin position="1"/>
        <end position="100"/>
    </location>
</feature>
<feature type="transmembrane region" description="Helical" evidence="17">
    <location>
        <begin position="381"/>
        <end position="401"/>
    </location>
</feature>
<dbReference type="InterPro" id="IPR001750">
    <property type="entry name" value="ND/Mrp_TM"/>
</dbReference>
<keyword evidence="10 17" id="KW-0249">Electron transport</keyword>
<evidence type="ECO:0000256" key="16">
    <source>
        <dbReference type="ARBA" id="ARBA00049551"/>
    </source>
</evidence>
<dbReference type="InterPro" id="IPR000260">
    <property type="entry name" value="NADH4_N"/>
</dbReference>
<dbReference type="EC" id="7.1.1.2" evidence="4 17"/>
<keyword evidence="14 17" id="KW-0496">Mitochondrion</keyword>
<feature type="transmembrane region" description="Helical" evidence="17">
    <location>
        <begin position="181"/>
        <end position="204"/>
    </location>
</feature>
<evidence type="ECO:0000256" key="2">
    <source>
        <dbReference type="ARBA" id="ARBA00004225"/>
    </source>
</evidence>
<reference evidence="20" key="1">
    <citation type="journal article" date="2021" name="Int. J. Biol. Macromol.">
        <title>Insights into the evolution of Brachyura (Crustacea: Decapoda) from mitochondrial sequences and gene order rearrangements.</title>
        <authorList>
            <person name="Wang Q."/>
            <person name="Wang J."/>
            <person name="Wu Q."/>
            <person name="Xu X."/>
            <person name="Wang P."/>
            <person name="Wang Z."/>
        </authorList>
    </citation>
    <scope>NUCLEOTIDE SEQUENCE</scope>
</reference>
<evidence type="ECO:0000256" key="5">
    <source>
        <dbReference type="ARBA" id="ARBA00021006"/>
    </source>
</evidence>
<name>A0A891GWK3_9EUCA</name>
<feature type="transmembrane region" description="Helical" evidence="17">
    <location>
        <begin position="20"/>
        <end position="41"/>
    </location>
</feature>
<feature type="transmembrane region" description="Helical" evidence="17">
    <location>
        <begin position="107"/>
        <end position="129"/>
    </location>
</feature>
<feature type="transmembrane region" description="Helical" evidence="17">
    <location>
        <begin position="422"/>
        <end position="442"/>
    </location>
</feature>
<dbReference type="PRINTS" id="PR01437">
    <property type="entry name" value="NUOXDRDTASE4"/>
</dbReference>
<dbReference type="GO" id="GO:0008137">
    <property type="term" value="F:NADH dehydrogenase (ubiquinone) activity"/>
    <property type="evidence" value="ECO:0007669"/>
    <property type="project" value="UniProtKB-UniRule"/>
</dbReference>
<feature type="transmembrane region" description="Helical" evidence="17">
    <location>
        <begin position="301"/>
        <end position="322"/>
    </location>
</feature>
<dbReference type="InterPro" id="IPR003918">
    <property type="entry name" value="NADH_UbQ_OxRdtase"/>
</dbReference>